<dbReference type="Gene3D" id="3.40.50.300">
    <property type="entry name" value="P-loop containing nucleotide triphosphate hydrolases"/>
    <property type="match status" value="1"/>
</dbReference>
<comment type="caution">
    <text evidence="8">The sequence shown here is derived from an EMBL/GenBank/DDBJ whole genome shotgun (WGS) entry which is preliminary data.</text>
</comment>
<evidence type="ECO:0000313" key="9">
    <source>
        <dbReference type="Proteomes" id="UP001201812"/>
    </source>
</evidence>
<dbReference type="AlphaFoldDB" id="A0AAD4NGA6"/>
<dbReference type="GO" id="GO:0003924">
    <property type="term" value="F:GTPase activity"/>
    <property type="evidence" value="ECO:0007669"/>
    <property type="project" value="InterPro"/>
</dbReference>
<feature type="domain" description="GB1/RHD3-type G" evidence="7">
    <location>
        <begin position="104"/>
        <end position="387"/>
    </location>
</feature>
<keyword evidence="1" id="KW-0547">Nucleotide-binding</keyword>
<feature type="region of interest" description="Disordered" evidence="5">
    <location>
        <begin position="1"/>
        <end position="23"/>
    </location>
</feature>
<organism evidence="8 9">
    <name type="scientific">Ditylenchus destructor</name>
    <dbReference type="NCBI Taxonomy" id="166010"/>
    <lineage>
        <taxon>Eukaryota</taxon>
        <taxon>Metazoa</taxon>
        <taxon>Ecdysozoa</taxon>
        <taxon>Nematoda</taxon>
        <taxon>Chromadorea</taxon>
        <taxon>Rhabditida</taxon>
        <taxon>Tylenchina</taxon>
        <taxon>Tylenchomorpha</taxon>
        <taxon>Sphaerularioidea</taxon>
        <taxon>Anguinidae</taxon>
        <taxon>Anguininae</taxon>
        <taxon>Ditylenchus</taxon>
    </lineage>
</organism>
<sequence>MINRRISRSHLSDKPYTHTHNSKRKISNADVHYLTAEQSERLEKLQYEFKPDVAAANAGLIDQMDHRHKIRPVQLFVPSSSNPNVLRLNKSALNAVLGHSSIANRKIVVISVAGAYRKGKSFLLNFFLEYLYILQYQQKNDLEMDWLQDETQLEGFHYRPGQKRDTVGIWIWAEPIMIDAPNGERIAVVLMDTQGCFEQGGSSSGSSARDLVSASSSGVNISNNTNYSILALSTMLSCIQLYNIAECIPEDSLYPLSFFTECNKLAITEAPEFGKPFQRMVMVVRDFKVSEQMIYGIDGGTKLLDKALRQTNQADTIGGSATEKTLRDVRKEIKQTFEFGFSCYLLPSPGPKVTEQNSSFKGIAKDIKPLFRDEVRRVVEAMIGPNQIKPKVINGREITVRKFVECVREYAKIFEAPDLPEPRSVLNANLQLGCVDYALEAKIAYCRGMDRATRSSRMMAEKKLLEAHIKHGIKALNIYDKCPKVESGNVRSQNLARLQESINHELERYKRLNEEKRVTTCASAMLACGDSALFGLGLGGAASGAVAVSVVTLQMGVVSAGIVAIPVSLTALFGIWMYVTLKPTIRVCLGMERDA</sequence>
<evidence type="ECO:0000256" key="3">
    <source>
        <dbReference type="ARBA" id="ARBA00023134"/>
    </source>
</evidence>
<evidence type="ECO:0000256" key="2">
    <source>
        <dbReference type="ARBA" id="ARBA00022801"/>
    </source>
</evidence>
<keyword evidence="9" id="KW-1185">Reference proteome</keyword>
<dbReference type="InterPro" id="IPR015894">
    <property type="entry name" value="Guanylate-bd_N"/>
</dbReference>
<keyword evidence="3" id="KW-0342">GTP-binding</keyword>
<dbReference type="PROSITE" id="PS51715">
    <property type="entry name" value="G_GB1_RHD3"/>
    <property type="match status" value="1"/>
</dbReference>
<protein>
    <submittedName>
        <fullName evidence="8">Atlastin-1</fullName>
    </submittedName>
</protein>
<dbReference type="SUPFAM" id="SSF52540">
    <property type="entry name" value="P-loop containing nucleoside triphosphate hydrolases"/>
    <property type="match status" value="1"/>
</dbReference>
<dbReference type="FunFam" id="1.20.58.420:FF:000003">
    <property type="entry name" value="ATLastiN (Endoplasmic reticulum GTPase) related"/>
    <property type="match status" value="1"/>
</dbReference>
<evidence type="ECO:0000256" key="5">
    <source>
        <dbReference type="SAM" id="MobiDB-lite"/>
    </source>
</evidence>
<feature type="transmembrane region" description="Helical" evidence="6">
    <location>
        <begin position="557"/>
        <end position="579"/>
    </location>
</feature>
<dbReference type="Proteomes" id="UP001201812">
    <property type="component" value="Unassembled WGS sequence"/>
</dbReference>
<dbReference type="SUPFAM" id="SSF48340">
    <property type="entry name" value="Interferon-induced guanylate-binding protein 1 (GBP1), C-terminal domain"/>
    <property type="match status" value="1"/>
</dbReference>
<name>A0AAD4NGA6_9BILA</name>
<evidence type="ECO:0000313" key="8">
    <source>
        <dbReference type="EMBL" id="KAI1728160.1"/>
    </source>
</evidence>
<proteinExistence type="inferred from homology"/>
<dbReference type="InterPro" id="IPR027417">
    <property type="entry name" value="P-loop_NTPase"/>
</dbReference>
<gene>
    <name evidence="8" type="ORF">DdX_00319</name>
</gene>
<accession>A0AAD4NGA6</accession>
<dbReference type="InterPro" id="IPR030386">
    <property type="entry name" value="G_GB1_RHD3_dom"/>
</dbReference>
<dbReference type="Gene3D" id="1.20.58.420">
    <property type="entry name" value="AHSP"/>
    <property type="match status" value="1"/>
</dbReference>
<reference evidence="8" key="1">
    <citation type="submission" date="2022-01" db="EMBL/GenBank/DDBJ databases">
        <title>Genome Sequence Resource for Two Populations of Ditylenchus destructor, the Migratory Endoparasitic Phytonematode.</title>
        <authorList>
            <person name="Zhang H."/>
            <person name="Lin R."/>
            <person name="Xie B."/>
        </authorList>
    </citation>
    <scope>NUCLEOTIDE SEQUENCE</scope>
    <source>
        <strain evidence="8">BazhouSP</strain>
    </source>
</reference>
<keyword evidence="6" id="KW-0812">Transmembrane</keyword>
<evidence type="ECO:0000259" key="7">
    <source>
        <dbReference type="PROSITE" id="PS51715"/>
    </source>
</evidence>
<keyword evidence="6" id="KW-1133">Transmembrane helix</keyword>
<dbReference type="GO" id="GO:0005525">
    <property type="term" value="F:GTP binding"/>
    <property type="evidence" value="ECO:0007669"/>
    <property type="project" value="UniProtKB-KW"/>
</dbReference>
<evidence type="ECO:0000256" key="1">
    <source>
        <dbReference type="ARBA" id="ARBA00022741"/>
    </source>
</evidence>
<comment type="similarity">
    <text evidence="4">Belongs to the TRAFAC class dynamin-like GTPase superfamily. GB1/RHD3 GTPase family.</text>
</comment>
<keyword evidence="2" id="KW-0378">Hydrolase</keyword>
<keyword evidence="6" id="KW-0472">Membrane</keyword>
<dbReference type="Pfam" id="PF02263">
    <property type="entry name" value="GBP"/>
    <property type="match status" value="1"/>
</dbReference>
<evidence type="ECO:0000256" key="4">
    <source>
        <dbReference type="PROSITE-ProRule" id="PRU01052"/>
    </source>
</evidence>
<feature type="transmembrane region" description="Helical" evidence="6">
    <location>
        <begin position="532"/>
        <end position="551"/>
    </location>
</feature>
<evidence type="ECO:0000256" key="6">
    <source>
        <dbReference type="SAM" id="Phobius"/>
    </source>
</evidence>
<dbReference type="EMBL" id="JAKKPZ010000001">
    <property type="protein sequence ID" value="KAI1728160.1"/>
    <property type="molecule type" value="Genomic_DNA"/>
</dbReference>
<dbReference type="PANTHER" id="PTHR10751">
    <property type="entry name" value="GUANYLATE BINDING PROTEIN"/>
    <property type="match status" value="1"/>
</dbReference>
<dbReference type="InterPro" id="IPR036543">
    <property type="entry name" value="Guanylate-bd_C_sf"/>
</dbReference>